<evidence type="ECO:0000313" key="2">
    <source>
        <dbReference type="EMBL" id="EXL82912.1"/>
    </source>
</evidence>
<feature type="region of interest" description="Disordered" evidence="1">
    <location>
        <begin position="1"/>
        <end position="49"/>
    </location>
</feature>
<dbReference type="Proteomes" id="UP000030676">
    <property type="component" value="Unassembled WGS sequence"/>
</dbReference>
<accession>X0I2G5</accession>
<evidence type="ECO:0000256" key="1">
    <source>
        <dbReference type="SAM" id="MobiDB-lite"/>
    </source>
</evidence>
<reference evidence="2" key="2">
    <citation type="submission" date="2012-05" db="EMBL/GenBank/DDBJ databases">
        <title>The Genome Annotation of Fusarium oxysporum PHW808.</title>
        <authorList>
            <consortium name="The Broad Institute Genomics Platform"/>
            <person name="Ma L.-J."/>
            <person name="Corby-Kistler H."/>
            <person name="Broz K."/>
            <person name="Gale L.R."/>
            <person name="Jonkers W."/>
            <person name="O'Donnell K."/>
            <person name="Ploetz R."/>
            <person name="Steinberg C."/>
            <person name="Schwartz D.C."/>
            <person name="VanEtten H."/>
            <person name="Zhou S."/>
            <person name="Young S.K."/>
            <person name="Zeng Q."/>
            <person name="Gargeya S."/>
            <person name="Fitzgerald M."/>
            <person name="Abouelleil A."/>
            <person name="Alvarado L."/>
            <person name="Chapman S.B."/>
            <person name="Gainer-Dewar J."/>
            <person name="Goldberg J."/>
            <person name="Griggs A."/>
            <person name="Gujja S."/>
            <person name="Hansen M."/>
            <person name="Howarth C."/>
            <person name="Imamovic A."/>
            <person name="Ireland A."/>
            <person name="Larimer J."/>
            <person name="McCowan C."/>
            <person name="Murphy C."/>
            <person name="Pearson M."/>
            <person name="Poon T.W."/>
            <person name="Priest M."/>
            <person name="Roberts A."/>
            <person name="Saif S."/>
            <person name="Shea T."/>
            <person name="Sykes S."/>
            <person name="Wortman J."/>
            <person name="Nusbaum C."/>
            <person name="Birren B."/>
        </authorList>
    </citation>
    <scope>NUCLEOTIDE SEQUENCE</scope>
    <source>
        <strain evidence="2">54008</strain>
    </source>
</reference>
<gene>
    <name evidence="2" type="ORF">FOPG_04333</name>
</gene>
<name>X0I2G5_FUSOX</name>
<protein>
    <submittedName>
        <fullName evidence="2">Uncharacterized protein</fullName>
    </submittedName>
</protein>
<dbReference type="EMBL" id="JH658817">
    <property type="protein sequence ID" value="EXL82912.1"/>
    <property type="molecule type" value="Genomic_DNA"/>
</dbReference>
<dbReference type="AlphaFoldDB" id="X0I2G5"/>
<organism evidence="2">
    <name type="scientific">Fusarium oxysporum f. sp. conglutinans race 2 54008</name>
    <dbReference type="NCBI Taxonomy" id="1089457"/>
    <lineage>
        <taxon>Eukaryota</taxon>
        <taxon>Fungi</taxon>
        <taxon>Dikarya</taxon>
        <taxon>Ascomycota</taxon>
        <taxon>Pezizomycotina</taxon>
        <taxon>Sordariomycetes</taxon>
        <taxon>Hypocreomycetidae</taxon>
        <taxon>Hypocreales</taxon>
        <taxon>Nectriaceae</taxon>
        <taxon>Fusarium</taxon>
        <taxon>Fusarium oxysporum species complex</taxon>
    </lineage>
</organism>
<proteinExistence type="predicted"/>
<reference evidence="2" key="1">
    <citation type="submission" date="2011-11" db="EMBL/GenBank/DDBJ databases">
        <title>The Genome Sequence of Fusarium oxysporum PHW808.</title>
        <authorList>
            <consortium name="The Broad Institute Genome Sequencing Platform"/>
            <person name="Ma L.-J."/>
            <person name="Gale L.R."/>
            <person name="Schwartz D.C."/>
            <person name="Zhou S."/>
            <person name="Corby-Kistler H."/>
            <person name="Young S.K."/>
            <person name="Zeng Q."/>
            <person name="Gargeya S."/>
            <person name="Fitzgerald M."/>
            <person name="Haas B."/>
            <person name="Abouelleil A."/>
            <person name="Alvarado L."/>
            <person name="Arachchi H.M."/>
            <person name="Berlin A."/>
            <person name="Brown A."/>
            <person name="Chapman S.B."/>
            <person name="Chen Z."/>
            <person name="Dunbar C."/>
            <person name="Freedman E."/>
            <person name="Gearin G."/>
            <person name="Goldberg J."/>
            <person name="Griggs A."/>
            <person name="Gujja S."/>
            <person name="Heiman D."/>
            <person name="Howarth C."/>
            <person name="Larson L."/>
            <person name="Lui A."/>
            <person name="MacDonald P.J.P."/>
            <person name="Montmayeur A."/>
            <person name="Murphy C."/>
            <person name="Neiman D."/>
            <person name="Pearson M."/>
            <person name="Priest M."/>
            <person name="Roberts A."/>
            <person name="Saif S."/>
            <person name="Shea T."/>
            <person name="Shenoy N."/>
            <person name="Sisk P."/>
            <person name="Stolte C."/>
            <person name="Sykes S."/>
            <person name="Wortman J."/>
            <person name="Nusbaum C."/>
            <person name="Birren B."/>
        </authorList>
    </citation>
    <scope>NUCLEOTIDE SEQUENCE [LARGE SCALE GENOMIC DNA]</scope>
    <source>
        <strain evidence="2">54008</strain>
    </source>
</reference>
<sequence>MAGSVEKHGGRQSRRGKMMMQGQGSVGSRKGMIGARRSKMHDRSRLSDQ</sequence>
<dbReference type="HOGENOM" id="CLU_3143145_0_0_1"/>